<dbReference type="EMBL" id="RDQO01000004">
    <property type="protein sequence ID" value="RMX04992.1"/>
    <property type="molecule type" value="Genomic_DNA"/>
</dbReference>
<dbReference type="RefSeq" id="WP_122230440.1">
    <property type="nucleotide sequence ID" value="NZ_RDQO01000004.1"/>
</dbReference>
<comment type="caution">
    <text evidence="2">The sequence shown here is derived from an EMBL/GenBank/DDBJ whole genome shotgun (WGS) entry which is preliminary data.</text>
</comment>
<gene>
    <name evidence="2" type="ORF">D8I35_14165</name>
</gene>
<sequence length="203" mass="21847">MIWKRSLSDKLQAWLSGRQDQAVQPAAYIDRNGQIVPHRERGGPQLGQRSRERQEQVRALLGEAMIRAGVLSGQYKSHVVMQGDAGNRVIVLVRLDKSLEHSAERQAEVEDHLVLAAGQQGIEVQNVVWIGSRRMVDPSAVTWDLGLPPPVPPQDEASADEADAPAGDVGNDAAPLAGDAGEQTAFAPTRAWSRGALSGRPGT</sequence>
<dbReference type="Proteomes" id="UP000278006">
    <property type="component" value="Unassembled WGS sequence"/>
</dbReference>
<evidence type="ECO:0000313" key="3">
    <source>
        <dbReference type="Proteomes" id="UP000278006"/>
    </source>
</evidence>
<proteinExistence type="predicted"/>
<organism evidence="2 3">
    <name type="scientific">Corticibacter populi</name>
    <dbReference type="NCBI Taxonomy" id="1550736"/>
    <lineage>
        <taxon>Bacteria</taxon>
        <taxon>Pseudomonadati</taxon>
        <taxon>Pseudomonadota</taxon>
        <taxon>Betaproteobacteria</taxon>
        <taxon>Burkholderiales</taxon>
        <taxon>Comamonadaceae</taxon>
        <taxon>Corticibacter</taxon>
    </lineage>
</organism>
<dbReference type="AlphaFoldDB" id="A0A3M6QRF3"/>
<reference evidence="2 3" key="1">
    <citation type="submission" date="2018-10" db="EMBL/GenBank/DDBJ databases">
        <title>Draft genome of Cortibacter populi DSM10536.</title>
        <authorList>
            <person name="Bernier A.-M."/>
            <person name="Bernard K."/>
        </authorList>
    </citation>
    <scope>NUCLEOTIDE SEQUENCE [LARGE SCALE GENOMIC DNA]</scope>
    <source>
        <strain evidence="2 3">DSM 105136</strain>
    </source>
</reference>
<name>A0A3M6QRF3_9BURK</name>
<evidence type="ECO:0000256" key="1">
    <source>
        <dbReference type="SAM" id="MobiDB-lite"/>
    </source>
</evidence>
<dbReference type="OrthoDB" id="8901743at2"/>
<protein>
    <submittedName>
        <fullName evidence="2">Uncharacterized protein</fullName>
    </submittedName>
</protein>
<evidence type="ECO:0000313" key="2">
    <source>
        <dbReference type="EMBL" id="RMX04992.1"/>
    </source>
</evidence>
<feature type="region of interest" description="Disordered" evidence="1">
    <location>
        <begin position="146"/>
        <end position="203"/>
    </location>
</feature>
<accession>A0A3M6QRF3</accession>
<keyword evidence="3" id="KW-1185">Reference proteome</keyword>